<evidence type="ECO:0000313" key="3">
    <source>
        <dbReference type="Proteomes" id="UP000183107"/>
    </source>
</evidence>
<proteinExistence type="predicted"/>
<accession>A0A1I5BHT3</accession>
<reference evidence="3" key="1">
    <citation type="submission" date="2016-10" db="EMBL/GenBank/DDBJ databases">
        <authorList>
            <person name="Varghese N."/>
        </authorList>
    </citation>
    <scope>NUCLEOTIDE SEQUENCE [LARGE SCALE GENOMIC DNA]</scope>
    <source>
        <strain evidence="3">Nsp8</strain>
    </source>
</reference>
<sequence>MFEITEFVQPAELRERLLQERAELAKQTTCTHQFAAYENLAEVGYLSFDDRSDIKTGVLYEVFVLLQFRHRGAGSKLVTFAEDFARSIGCTRVRLTVNAFDLSVGHNWLESWYAKRGYLIAQDGSQEYEKYLQAVEQAARESGAPEAE</sequence>
<keyword evidence="2" id="KW-0808">Transferase</keyword>
<dbReference type="GO" id="GO:0016747">
    <property type="term" value="F:acyltransferase activity, transferring groups other than amino-acyl groups"/>
    <property type="evidence" value="ECO:0007669"/>
    <property type="project" value="InterPro"/>
</dbReference>
<dbReference type="CDD" id="cd04301">
    <property type="entry name" value="NAT_SF"/>
    <property type="match status" value="1"/>
</dbReference>
<dbReference type="Pfam" id="PF00583">
    <property type="entry name" value="Acetyltransf_1"/>
    <property type="match status" value="1"/>
</dbReference>
<dbReference type="InterPro" id="IPR000182">
    <property type="entry name" value="GNAT_dom"/>
</dbReference>
<organism evidence="2 3">
    <name type="scientific">Nitrosospira briensis</name>
    <dbReference type="NCBI Taxonomy" id="35799"/>
    <lineage>
        <taxon>Bacteria</taxon>
        <taxon>Pseudomonadati</taxon>
        <taxon>Pseudomonadota</taxon>
        <taxon>Betaproteobacteria</taxon>
        <taxon>Nitrosomonadales</taxon>
        <taxon>Nitrosomonadaceae</taxon>
        <taxon>Nitrosospira</taxon>
    </lineage>
</organism>
<gene>
    <name evidence="2" type="ORF">SAMN05216386_1677</name>
</gene>
<dbReference type="InterPro" id="IPR016181">
    <property type="entry name" value="Acyl_CoA_acyltransferase"/>
</dbReference>
<evidence type="ECO:0000259" key="1">
    <source>
        <dbReference type="PROSITE" id="PS51186"/>
    </source>
</evidence>
<evidence type="ECO:0000313" key="2">
    <source>
        <dbReference type="EMBL" id="SFN74217.1"/>
    </source>
</evidence>
<name>A0A1I5BHT3_9PROT</name>
<dbReference type="PROSITE" id="PS51186">
    <property type="entry name" value="GNAT"/>
    <property type="match status" value="1"/>
</dbReference>
<dbReference type="EMBL" id="FOVJ01000003">
    <property type="protein sequence ID" value="SFN74217.1"/>
    <property type="molecule type" value="Genomic_DNA"/>
</dbReference>
<keyword evidence="3" id="KW-1185">Reference proteome</keyword>
<feature type="domain" description="N-acetyltransferase" evidence="1">
    <location>
        <begin position="1"/>
        <end position="148"/>
    </location>
</feature>
<dbReference type="AlphaFoldDB" id="A0A1I5BHT3"/>
<dbReference type="Gene3D" id="3.40.630.30">
    <property type="match status" value="1"/>
</dbReference>
<protein>
    <submittedName>
        <fullName evidence="2">Acetyltransferase (GNAT) domain-containing protein</fullName>
    </submittedName>
</protein>
<dbReference type="SUPFAM" id="SSF55729">
    <property type="entry name" value="Acyl-CoA N-acyltransferases (Nat)"/>
    <property type="match status" value="1"/>
</dbReference>
<dbReference type="Proteomes" id="UP000183107">
    <property type="component" value="Unassembled WGS sequence"/>
</dbReference>